<dbReference type="InterPro" id="IPR050364">
    <property type="entry name" value="Cytochrome_P450_fung"/>
</dbReference>
<evidence type="ECO:0000256" key="4">
    <source>
        <dbReference type="ARBA" id="ARBA00023004"/>
    </source>
</evidence>
<comment type="similarity">
    <text evidence="1 7">Belongs to the cytochrome P450 family.</text>
</comment>
<dbReference type="SUPFAM" id="SSF48264">
    <property type="entry name" value="Cytochrome P450"/>
    <property type="match status" value="1"/>
</dbReference>
<evidence type="ECO:0000256" key="7">
    <source>
        <dbReference type="RuleBase" id="RU000461"/>
    </source>
</evidence>
<feature type="transmembrane region" description="Helical" evidence="8">
    <location>
        <begin position="12"/>
        <end position="29"/>
    </location>
</feature>
<proteinExistence type="inferred from homology"/>
<gene>
    <name evidence="9" type="ORF">AOQ84DRAFT_412293</name>
</gene>
<dbReference type="PRINTS" id="PR00463">
    <property type="entry name" value="EP450I"/>
</dbReference>
<reference evidence="9 10" key="1">
    <citation type="journal article" date="2016" name="Nat. Commun.">
        <title>Ectomycorrhizal ecology is imprinted in the genome of the dominant symbiotic fungus Cenococcum geophilum.</title>
        <authorList>
            <consortium name="DOE Joint Genome Institute"/>
            <person name="Peter M."/>
            <person name="Kohler A."/>
            <person name="Ohm R.A."/>
            <person name="Kuo A."/>
            <person name="Krutzmann J."/>
            <person name="Morin E."/>
            <person name="Arend M."/>
            <person name="Barry K.W."/>
            <person name="Binder M."/>
            <person name="Choi C."/>
            <person name="Clum A."/>
            <person name="Copeland A."/>
            <person name="Grisel N."/>
            <person name="Haridas S."/>
            <person name="Kipfer T."/>
            <person name="LaButti K."/>
            <person name="Lindquist E."/>
            <person name="Lipzen A."/>
            <person name="Maire R."/>
            <person name="Meier B."/>
            <person name="Mihaltcheva S."/>
            <person name="Molinier V."/>
            <person name="Murat C."/>
            <person name="Poggeler S."/>
            <person name="Quandt C.A."/>
            <person name="Sperisen C."/>
            <person name="Tritt A."/>
            <person name="Tisserant E."/>
            <person name="Crous P.W."/>
            <person name="Henrissat B."/>
            <person name="Nehls U."/>
            <person name="Egli S."/>
            <person name="Spatafora J.W."/>
            <person name="Grigoriev I.V."/>
            <person name="Martin F.M."/>
        </authorList>
    </citation>
    <scope>NUCLEOTIDE SEQUENCE [LARGE SCALE GENOMIC DNA]</scope>
    <source>
        <strain evidence="9 10">CBS 207.34</strain>
    </source>
</reference>
<dbReference type="GO" id="GO:0005506">
    <property type="term" value="F:iron ion binding"/>
    <property type="evidence" value="ECO:0007669"/>
    <property type="project" value="InterPro"/>
</dbReference>
<dbReference type="Pfam" id="PF00067">
    <property type="entry name" value="p450"/>
    <property type="match status" value="1"/>
</dbReference>
<dbReference type="Proteomes" id="UP000250140">
    <property type="component" value="Unassembled WGS sequence"/>
</dbReference>
<dbReference type="InterPro" id="IPR036396">
    <property type="entry name" value="Cyt_P450_sf"/>
</dbReference>
<dbReference type="GO" id="GO:0020037">
    <property type="term" value="F:heme binding"/>
    <property type="evidence" value="ECO:0007669"/>
    <property type="project" value="InterPro"/>
</dbReference>
<dbReference type="CDD" id="cd11065">
    <property type="entry name" value="CYP64-like"/>
    <property type="match status" value="1"/>
</dbReference>
<dbReference type="EMBL" id="KV748672">
    <property type="protein sequence ID" value="OCL13766.1"/>
    <property type="molecule type" value="Genomic_DNA"/>
</dbReference>
<feature type="binding site" description="axial binding residue" evidence="6">
    <location>
        <position position="444"/>
    </location>
    <ligand>
        <name>heme</name>
        <dbReference type="ChEBI" id="CHEBI:30413"/>
    </ligand>
    <ligandPart>
        <name>Fe</name>
        <dbReference type="ChEBI" id="CHEBI:18248"/>
    </ligandPart>
</feature>
<keyword evidence="8" id="KW-0472">Membrane</keyword>
<evidence type="ECO:0000313" key="9">
    <source>
        <dbReference type="EMBL" id="OCL13766.1"/>
    </source>
</evidence>
<evidence type="ECO:0000256" key="5">
    <source>
        <dbReference type="ARBA" id="ARBA00023033"/>
    </source>
</evidence>
<keyword evidence="10" id="KW-1185">Reference proteome</keyword>
<dbReference type="InterPro" id="IPR002401">
    <property type="entry name" value="Cyt_P450_E_grp-I"/>
</dbReference>
<organism evidence="9 10">
    <name type="scientific">Glonium stellatum</name>
    <dbReference type="NCBI Taxonomy" id="574774"/>
    <lineage>
        <taxon>Eukaryota</taxon>
        <taxon>Fungi</taxon>
        <taxon>Dikarya</taxon>
        <taxon>Ascomycota</taxon>
        <taxon>Pezizomycotina</taxon>
        <taxon>Dothideomycetes</taxon>
        <taxon>Pleosporomycetidae</taxon>
        <taxon>Gloniales</taxon>
        <taxon>Gloniaceae</taxon>
        <taxon>Glonium</taxon>
    </lineage>
</organism>
<dbReference type="GO" id="GO:0016705">
    <property type="term" value="F:oxidoreductase activity, acting on paired donors, with incorporation or reduction of molecular oxygen"/>
    <property type="evidence" value="ECO:0007669"/>
    <property type="project" value="InterPro"/>
</dbReference>
<dbReference type="AlphaFoldDB" id="A0A8E2FBU6"/>
<dbReference type="InterPro" id="IPR017972">
    <property type="entry name" value="Cyt_P450_CS"/>
</dbReference>
<keyword evidence="2 6" id="KW-0479">Metal-binding</keyword>
<evidence type="ECO:0000256" key="8">
    <source>
        <dbReference type="SAM" id="Phobius"/>
    </source>
</evidence>
<protein>
    <submittedName>
        <fullName evidence="9">Putative cytochrome P450</fullName>
    </submittedName>
</protein>
<dbReference type="Gene3D" id="1.10.630.10">
    <property type="entry name" value="Cytochrome P450"/>
    <property type="match status" value="1"/>
</dbReference>
<evidence type="ECO:0000256" key="2">
    <source>
        <dbReference type="ARBA" id="ARBA00022723"/>
    </source>
</evidence>
<evidence type="ECO:0000256" key="1">
    <source>
        <dbReference type="ARBA" id="ARBA00010617"/>
    </source>
</evidence>
<dbReference type="OrthoDB" id="1055148at2759"/>
<keyword evidence="4 6" id="KW-0408">Iron</keyword>
<comment type="cofactor">
    <cofactor evidence="6">
        <name>heme</name>
        <dbReference type="ChEBI" id="CHEBI:30413"/>
    </cofactor>
</comment>
<dbReference type="PANTHER" id="PTHR46300">
    <property type="entry name" value="P450, PUTATIVE (EUROFUNG)-RELATED-RELATED"/>
    <property type="match status" value="1"/>
</dbReference>
<accession>A0A8E2FBU6</accession>
<keyword evidence="8" id="KW-0812">Transmembrane</keyword>
<keyword evidence="6 7" id="KW-0349">Heme</keyword>
<sequence length="534" mass="60795">MAEFPFNKLLLAPYLIALVGCIIFLRLILSIGSRPKSLPPGNSGSYPMRIGPPTLPIIGNLHLLSKKGLHLAYQRWAEQYGPIFSVILGQQTIIVLASGDIIKKLIDKRSANYSDRQQLYMREIYEDSRIIMRGNDDLWRVERKLYHSFLNINVAKKYSGYQELETLHLCIDLLQDPTRFVDAITRTTTSLSASMTFGYRVTDVNSPKIRTMFHAAHSFFELVVQSKFLDWYPMLRPIFRKIPLRLNPFARKGTELYHHEREFFAELFKDGVARADERLPNILTDKAASYISGVSFEAGADTTRNTLIGFVKAMALFPEAQRAAQQEIDEIIGPNNLPMISDFDRLPYIRNTVKEVLRWMPTTILGAVPHSAKSDDEINGYKIPAGAAIVLGVWMLNNESQQFKDPRVFDPSRHDSSLTIFEAATAADWRVRDQYTFGAGRRMCPGMHVAEKTLFMSIARILWAFNISKAKESSGKEIYIEPDAVTEAIACCPLPFQCELKPRDEKRAELLRAKWSDAQNVLNEQGDYVLEKFK</sequence>
<evidence type="ECO:0000256" key="3">
    <source>
        <dbReference type="ARBA" id="ARBA00023002"/>
    </source>
</evidence>
<dbReference type="PANTHER" id="PTHR46300:SF2">
    <property type="entry name" value="CYTOCHROME P450 MONOOXYGENASE ALNH-RELATED"/>
    <property type="match status" value="1"/>
</dbReference>
<dbReference type="PROSITE" id="PS00086">
    <property type="entry name" value="CYTOCHROME_P450"/>
    <property type="match status" value="1"/>
</dbReference>
<dbReference type="InterPro" id="IPR001128">
    <property type="entry name" value="Cyt_P450"/>
</dbReference>
<evidence type="ECO:0000256" key="6">
    <source>
        <dbReference type="PIRSR" id="PIRSR602401-1"/>
    </source>
</evidence>
<keyword evidence="8" id="KW-1133">Transmembrane helix</keyword>
<evidence type="ECO:0000313" key="10">
    <source>
        <dbReference type="Proteomes" id="UP000250140"/>
    </source>
</evidence>
<keyword evidence="3 7" id="KW-0560">Oxidoreductase</keyword>
<keyword evidence="5 7" id="KW-0503">Monooxygenase</keyword>
<name>A0A8E2FBU6_9PEZI</name>
<dbReference type="GO" id="GO:0004497">
    <property type="term" value="F:monooxygenase activity"/>
    <property type="evidence" value="ECO:0007669"/>
    <property type="project" value="UniProtKB-KW"/>
</dbReference>
<dbReference type="PRINTS" id="PR00385">
    <property type="entry name" value="P450"/>
</dbReference>